<organism evidence="2 3">
    <name type="scientific">Mucor saturninus</name>
    <dbReference type="NCBI Taxonomy" id="64648"/>
    <lineage>
        <taxon>Eukaryota</taxon>
        <taxon>Fungi</taxon>
        <taxon>Fungi incertae sedis</taxon>
        <taxon>Mucoromycota</taxon>
        <taxon>Mucoromycotina</taxon>
        <taxon>Mucoromycetes</taxon>
        <taxon>Mucorales</taxon>
        <taxon>Mucorineae</taxon>
        <taxon>Mucoraceae</taxon>
        <taxon>Mucor</taxon>
    </lineage>
</organism>
<proteinExistence type="predicted"/>
<dbReference type="AlphaFoldDB" id="A0A8H7V547"/>
<gene>
    <name evidence="2" type="ORF">INT47_004280</name>
</gene>
<keyword evidence="1" id="KW-0175">Coiled coil</keyword>
<name>A0A8H7V547_9FUNG</name>
<protein>
    <submittedName>
        <fullName evidence="2">Uncharacterized protein</fullName>
    </submittedName>
</protein>
<comment type="caution">
    <text evidence="2">The sequence shown here is derived from an EMBL/GenBank/DDBJ whole genome shotgun (WGS) entry which is preliminary data.</text>
</comment>
<dbReference type="OrthoDB" id="2256907at2759"/>
<accession>A0A8H7V547</accession>
<sequence length="134" mass="15920">ITDMLSPNDERSDKLALSVKKKLHKYQTKKDGLEQENIRLKEKLFKAQEKMEWMDHEITTLRDKNSELQKLFGDSFLSDGGESIIFSDSRALEAYEKEERALFRELKKRLHDLKERYRIDSVGMFDKLVCVLRH</sequence>
<evidence type="ECO:0000313" key="3">
    <source>
        <dbReference type="Proteomes" id="UP000603453"/>
    </source>
</evidence>
<feature type="coiled-coil region" evidence="1">
    <location>
        <begin position="16"/>
        <end position="50"/>
    </location>
</feature>
<keyword evidence="3" id="KW-1185">Reference proteome</keyword>
<evidence type="ECO:0000256" key="1">
    <source>
        <dbReference type="SAM" id="Coils"/>
    </source>
</evidence>
<dbReference type="Proteomes" id="UP000603453">
    <property type="component" value="Unassembled WGS sequence"/>
</dbReference>
<dbReference type="EMBL" id="JAEPRD010000024">
    <property type="protein sequence ID" value="KAG2207530.1"/>
    <property type="molecule type" value="Genomic_DNA"/>
</dbReference>
<evidence type="ECO:0000313" key="2">
    <source>
        <dbReference type="EMBL" id="KAG2207530.1"/>
    </source>
</evidence>
<feature type="non-terminal residue" evidence="2">
    <location>
        <position position="1"/>
    </location>
</feature>
<reference evidence="2" key="1">
    <citation type="submission" date="2020-12" db="EMBL/GenBank/DDBJ databases">
        <title>Metabolic potential, ecology and presence of endohyphal bacteria is reflected in genomic diversity of Mucoromycotina.</title>
        <authorList>
            <person name="Muszewska A."/>
            <person name="Okrasinska A."/>
            <person name="Steczkiewicz K."/>
            <person name="Drgas O."/>
            <person name="Orlowska M."/>
            <person name="Perlinska-Lenart U."/>
            <person name="Aleksandrzak-Piekarczyk T."/>
            <person name="Szatraj K."/>
            <person name="Zielenkiewicz U."/>
            <person name="Pilsyk S."/>
            <person name="Malc E."/>
            <person name="Mieczkowski P."/>
            <person name="Kruszewska J.S."/>
            <person name="Biernat P."/>
            <person name="Pawlowska J."/>
        </authorList>
    </citation>
    <scope>NUCLEOTIDE SEQUENCE</scope>
    <source>
        <strain evidence="2">WA0000017839</strain>
    </source>
</reference>